<sequence length="513" mass="52173">MRMRAYGRPMISLGAGGGALMTMTMTMARAVFGAADDRVRGARTAVLDAVTGHGPTHAELAAAVGSAAAGLAREGVGPGTVVALHLPDGPEFALALHAVAAAGAVPFPVRVTATSTELSRLLNAAGAQALVTWPGAPLEQVRAAARTVPGLRRVFCFGAVPGTEPFAALLTGGPAPGVDVDAARDTALLVCTRGDGGPPRPVPLTHAEVVAGLLRVADAGMIGAADTVLSAVPFADVLALNGLLNPALRLGATVVALPGGGHHDLLRALQDHDVTVALLDPGRATMLAYDRAVSRYRLRLRAIVVTAGPLDARTARALAQRLGCPVRQAYGLAEAGGLTHLNLRAAEECTADSVGRGLPGVSWRVVDPATGDDQSAYQPGELCVRVPAAGDASRWLPAGDSAFADEHGRVFVLGRIGGPRPEPQPEPDAVLAAHPAVRDAAVAPAPDLDLGLVPHAFAVLAEPVPAADLLAYVNAHVPPSRGVAAVHVVDAIPRGPGGRVRRRALLERAGLGS</sequence>
<evidence type="ECO:0000256" key="2">
    <source>
        <dbReference type="ARBA" id="ARBA00022598"/>
    </source>
</evidence>
<evidence type="ECO:0000259" key="3">
    <source>
        <dbReference type="Pfam" id="PF00501"/>
    </source>
</evidence>
<dbReference type="EC" id="6.2.1.3" evidence="5"/>
<dbReference type="Gene3D" id="3.30.300.30">
    <property type="match status" value="1"/>
</dbReference>
<dbReference type="Pfam" id="PF13193">
    <property type="entry name" value="AMP-binding_C"/>
    <property type="match status" value="1"/>
</dbReference>
<comment type="similarity">
    <text evidence="1">Belongs to the ATP-dependent AMP-binding enzyme family.</text>
</comment>
<accession>A0A2P4UDH6</accession>
<dbReference type="InterPro" id="IPR045851">
    <property type="entry name" value="AMP-bd_C_sf"/>
</dbReference>
<dbReference type="SUPFAM" id="SSF56801">
    <property type="entry name" value="Acetyl-CoA synthetase-like"/>
    <property type="match status" value="1"/>
</dbReference>
<dbReference type="PANTHER" id="PTHR24096:SF149">
    <property type="entry name" value="AMP-BINDING DOMAIN-CONTAINING PROTEIN-RELATED"/>
    <property type="match status" value="1"/>
</dbReference>
<protein>
    <submittedName>
        <fullName evidence="5">Long-chain-fatty-acid--CoA ligase</fullName>
        <ecNumber evidence="5">6.2.1.3</ecNumber>
    </submittedName>
</protein>
<evidence type="ECO:0000313" key="5">
    <source>
        <dbReference type="EMBL" id="POM23095.1"/>
    </source>
</evidence>
<gene>
    <name evidence="5" type="primary">lcfB_9</name>
    <name evidence="5" type="ORF">BTM25_53010</name>
</gene>
<dbReference type="InterPro" id="IPR042099">
    <property type="entry name" value="ANL_N_sf"/>
</dbReference>
<dbReference type="Proteomes" id="UP000242367">
    <property type="component" value="Unassembled WGS sequence"/>
</dbReference>
<evidence type="ECO:0000256" key="1">
    <source>
        <dbReference type="ARBA" id="ARBA00006432"/>
    </source>
</evidence>
<keyword evidence="2 5" id="KW-0436">Ligase</keyword>
<comment type="caution">
    <text evidence="5">The sequence shown here is derived from an EMBL/GenBank/DDBJ whole genome shotgun (WGS) entry which is preliminary data.</text>
</comment>
<feature type="domain" description="AMP-binding enzyme C-terminal" evidence="4">
    <location>
        <begin position="428"/>
        <end position="494"/>
    </location>
</feature>
<evidence type="ECO:0000259" key="4">
    <source>
        <dbReference type="Pfam" id="PF13193"/>
    </source>
</evidence>
<dbReference type="InterPro" id="IPR000873">
    <property type="entry name" value="AMP-dep_synth/lig_dom"/>
</dbReference>
<name>A0A2P4UDH6_9ACTN</name>
<dbReference type="InterPro" id="IPR025110">
    <property type="entry name" value="AMP-bd_C"/>
</dbReference>
<organism evidence="5 6">
    <name type="scientific">Actinomadura rubteroloni</name>
    <dbReference type="NCBI Taxonomy" id="1926885"/>
    <lineage>
        <taxon>Bacteria</taxon>
        <taxon>Bacillati</taxon>
        <taxon>Actinomycetota</taxon>
        <taxon>Actinomycetes</taxon>
        <taxon>Streptosporangiales</taxon>
        <taxon>Thermomonosporaceae</taxon>
        <taxon>Actinomadura</taxon>
    </lineage>
</organism>
<dbReference type="GO" id="GO:0004467">
    <property type="term" value="F:long-chain fatty acid-CoA ligase activity"/>
    <property type="evidence" value="ECO:0007669"/>
    <property type="project" value="UniProtKB-EC"/>
</dbReference>
<dbReference type="PANTHER" id="PTHR24096">
    <property type="entry name" value="LONG-CHAIN-FATTY-ACID--COA LIGASE"/>
    <property type="match status" value="1"/>
</dbReference>
<dbReference type="EMBL" id="MTBP01000004">
    <property type="protein sequence ID" value="POM23095.1"/>
    <property type="molecule type" value="Genomic_DNA"/>
</dbReference>
<evidence type="ECO:0000313" key="6">
    <source>
        <dbReference type="Proteomes" id="UP000242367"/>
    </source>
</evidence>
<reference evidence="5 6" key="1">
    <citation type="journal article" date="2017" name="Chemistry">
        <title>Isolation, Biosynthesis and Chemical Modifications of Rubterolones A-F: Rare Tropolone Alkaloids from Actinomadura sp. 5-2.</title>
        <authorList>
            <person name="Guo H."/>
            <person name="Benndorf R."/>
            <person name="Leichnitz D."/>
            <person name="Klassen J.L."/>
            <person name="Vollmers J."/>
            <person name="Gorls H."/>
            <person name="Steinacker M."/>
            <person name="Weigel C."/>
            <person name="Dahse H.M."/>
            <person name="Kaster A.K."/>
            <person name="de Beer Z.W."/>
            <person name="Poulsen M."/>
            <person name="Beemelmanns C."/>
        </authorList>
    </citation>
    <scope>NUCLEOTIDE SEQUENCE [LARGE SCALE GENOMIC DNA]</scope>
    <source>
        <strain evidence="5 6">5-2</strain>
    </source>
</reference>
<feature type="domain" description="AMP-dependent synthetase/ligase" evidence="3">
    <location>
        <begin position="41"/>
        <end position="387"/>
    </location>
</feature>
<keyword evidence="6" id="KW-1185">Reference proteome</keyword>
<dbReference type="Pfam" id="PF00501">
    <property type="entry name" value="AMP-binding"/>
    <property type="match status" value="1"/>
</dbReference>
<proteinExistence type="inferred from homology"/>
<dbReference type="AlphaFoldDB" id="A0A2P4UDH6"/>
<dbReference type="Gene3D" id="3.40.50.12780">
    <property type="entry name" value="N-terminal domain of ligase-like"/>
    <property type="match status" value="1"/>
</dbReference>